<feature type="non-terminal residue" evidence="1">
    <location>
        <position position="1"/>
    </location>
</feature>
<sequence>EEFDVSAEGGRGNRHPAHSLHLTAISRWLANNRRAQNELEGSNGGAEL</sequence>
<protein>
    <submittedName>
        <fullName evidence="1">Uncharacterized protein</fullName>
    </submittedName>
</protein>
<proteinExistence type="predicted"/>
<name>A0A401TDG6_CHIPU</name>
<gene>
    <name evidence="1" type="ORF">chiPu_0024555</name>
</gene>
<reference evidence="1 2" key="1">
    <citation type="journal article" date="2018" name="Nat. Ecol. Evol.">
        <title>Shark genomes provide insights into elasmobranch evolution and the origin of vertebrates.</title>
        <authorList>
            <person name="Hara Y"/>
            <person name="Yamaguchi K"/>
            <person name="Onimaru K"/>
            <person name="Kadota M"/>
            <person name="Koyanagi M"/>
            <person name="Keeley SD"/>
            <person name="Tatsumi K"/>
            <person name="Tanaka K"/>
            <person name="Motone F"/>
            <person name="Kageyama Y"/>
            <person name="Nozu R"/>
            <person name="Adachi N"/>
            <person name="Nishimura O"/>
            <person name="Nakagawa R"/>
            <person name="Tanegashima C"/>
            <person name="Kiyatake I"/>
            <person name="Matsumoto R"/>
            <person name="Murakumo K"/>
            <person name="Nishida K"/>
            <person name="Terakita A"/>
            <person name="Kuratani S"/>
            <person name="Sato K"/>
            <person name="Hyodo S Kuraku.S."/>
        </authorList>
    </citation>
    <scope>NUCLEOTIDE SEQUENCE [LARGE SCALE GENOMIC DNA]</scope>
</reference>
<keyword evidence="2" id="KW-1185">Reference proteome</keyword>
<evidence type="ECO:0000313" key="1">
    <source>
        <dbReference type="EMBL" id="GCC40710.1"/>
    </source>
</evidence>
<accession>A0A401TDG6</accession>
<comment type="caution">
    <text evidence="1">The sequence shown here is derived from an EMBL/GenBank/DDBJ whole genome shotgun (WGS) entry which is preliminary data.</text>
</comment>
<organism evidence="1 2">
    <name type="scientific">Chiloscyllium punctatum</name>
    <name type="common">Brownbanded bambooshark</name>
    <name type="synonym">Hemiscyllium punctatum</name>
    <dbReference type="NCBI Taxonomy" id="137246"/>
    <lineage>
        <taxon>Eukaryota</taxon>
        <taxon>Metazoa</taxon>
        <taxon>Chordata</taxon>
        <taxon>Craniata</taxon>
        <taxon>Vertebrata</taxon>
        <taxon>Chondrichthyes</taxon>
        <taxon>Elasmobranchii</taxon>
        <taxon>Galeomorphii</taxon>
        <taxon>Galeoidea</taxon>
        <taxon>Orectolobiformes</taxon>
        <taxon>Hemiscylliidae</taxon>
        <taxon>Chiloscyllium</taxon>
    </lineage>
</organism>
<dbReference type="AlphaFoldDB" id="A0A401TDG6"/>
<evidence type="ECO:0000313" key="2">
    <source>
        <dbReference type="Proteomes" id="UP000287033"/>
    </source>
</evidence>
<dbReference type="Proteomes" id="UP000287033">
    <property type="component" value="Unassembled WGS sequence"/>
</dbReference>
<dbReference type="EMBL" id="BEZZ01041590">
    <property type="protein sequence ID" value="GCC40710.1"/>
    <property type="molecule type" value="Genomic_DNA"/>
</dbReference>